<protein>
    <submittedName>
        <fullName evidence="2">Galactose-6-phosphate isomerase subunit LacA</fullName>
        <ecNumber evidence="2">5.3.1.26</ecNumber>
    </submittedName>
</protein>
<dbReference type="RefSeq" id="WP_382400853.1">
    <property type="nucleotide sequence ID" value="NZ_JBHTNH010000025.1"/>
</dbReference>
<dbReference type="EC" id="5.3.1.26" evidence="2"/>
<keyword evidence="3" id="KW-1185">Reference proteome</keyword>
<accession>A0ABW3ZVV6</accession>
<dbReference type="GO" id="GO:0050044">
    <property type="term" value="F:galactose-6-phosphate isomerase activity"/>
    <property type="evidence" value="ECO:0007669"/>
    <property type="project" value="UniProtKB-EC"/>
</dbReference>
<evidence type="ECO:0000313" key="2">
    <source>
        <dbReference type="EMBL" id="MFD1362374.1"/>
    </source>
</evidence>
<dbReference type="InterPro" id="IPR036569">
    <property type="entry name" value="RpiB_LacA_LacB_sf"/>
</dbReference>
<dbReference type="PIRSF" id="PIRSF005384">
    <property type="entry name" value="RpiB_LacA_B"/>
    <property type="match status" value="1"/>
</dbReference>
<organism evidence="2 3">
    <name type="scientific">Lentibacillus salinarum</name>
    <dbReference type="NCBI Taxonomy" id="446820"/>
    <lineage>
        <taxon>Bacteria</taxon>
        <taxon>Bacillati</taxon>
        <taxon>Bacillota</taxon>
        <taxon>Bacilli</taxon>
        <taxon>Bacillales</taxon>
        <taxon>Bacillaceae</taxon>
        <taxon>Lentibacillus</taxon>
    </lineage>
</organism>
<name>A0ABW3ZVV6_9BACI</name>
<proteinExistence type="inferred from homology"/>
<comment type="similarity">
    <text evidence="1">Belongs to the LacAB/RpiB family.</text>
</comment>
<dbReference type="EMBL" id="JBHTNH010000025">
    <property type="protein sequence ID" value="MFD1362374.1"/>
    <property type="molecule type" value="Genomic_DNA"/>
</dbReference>
<sequence length="141" mass="15252">MTVIIGSDRDGFTFKESLKVFLEKEGYNVLDVTPKSNVNFVESSMLVGKGITEGKADKGILIDRYGVGSFMSVNKIEGIIAAEVSDEHSTKMTCDHNNASIITLGSGIVGMDLAKNIASTFLESSYSGGRHQIRVDMLNKL</sequence>
<dbReference type="InterPro" id="IPR003500">
    <property type="entry name" value="RpiB_LacA_LacB"/>
</dbReference>
<dbReference type="SUPFAM" id="SSF89623">
    <property type="entry name" value="Ribose/Galactose isomerase RpiB/AlsB"/>
    <property type="match status" value="1"/>
</dbReference>
<dbReference type="Proteomes" id="UP001597178">
    <property type="component" value="Unassembled WGS sequence"/>
</dbReference>
<dbReference type="NCBIfam" id="NF006380">
    <property type="entry name" value="PRK08621.1"/>
    <property type="match status" value="1"/>
</dbReference>
<dbReference type="Pfam" id="PF02502">
    <property type="entry name" value="LacAB_rpiB"/>
    <property type="match status" value="1"/>
</dbReference>
<keyword evidence="2" id="KW-0413">Isomerase</keyword>
<dbReference type="PANTHER" id="PTHR30345">
    <property type="entry name" value="RIBOSE-5-PHOSPHATE ISOMERASE B"/>
    <property type="match status" value="1"/>
</dbReference>
<comment type="caution">
    <text evidence="2">The sequence shown here is derived from an EMBL/GenBank/DDBJ whole genome shotgun (WGS) entry which is preliminary data.</text>
</comment>
<evidence type="ECO:0000256" key="1">
    <source>
        <dbReference type="ARBA" id="ARBA00008754"/>
    </source>
</evidence>
<dbReference type="PANTHER" id="PTHR30345:SF5">
    <property type="entry name" value="GALACTOSE-6-PHOSPHATE ISOMERASE SUBUNIT LACA"/>
    <property type="match status" value="1"/>
</dbReference>
<evidence type="ECO:0000313" key="3">
    <source>
        <dbReference type="Proteomes" id="UP001597178"/>
    </source>
</evidence>
<reference evidence="3" key="1">
    <citation type="journal article" date="2019" name="Int. J. Syst. Evol. Microbiol.">
        <title>The Global Catalogue of Microorganisms (GCM) 10K type strain sequencing project: providing services to taxonomists for standard genome sequencing and annotation.</title>
        <authorList>
            <consortium name="The Broad Institute Genomics Platform"/>
            <consortium name="The Broad Institute Genome Sequencing Center for Infectious Disease"/>
            <person name="Wu L."/>
            <person name="Ma J."/>
        </authorList>
    </citation>
    <scope>NUCLEOTIDE SEQUENCE [LARGE SCALE GENOMIC DNA]</scope>
    <source>
        <strain evidence="3">CCUG 54822</strain>
    </source>
</reference>
<gene>
    <name evidence="2" type="primary">lacA</name>
    <name evidence="2" type="ORF">ACFQ4A_11975</name>
</gene>
<dbReference type="Gene3D" id="3.40.1400.10">
    <property type="entry name" value="Sugar-phosphate isomerase, RpiB/LacA/LacB"/>
    <property type="match status" value="1"/>
</dbReference>
<dbReference type="NCBIfam" id="TIGR00689">
    <property type="entry name" value="rpiB_lacA_lacB"/>
    <property type="match status" value="1"/>
</dbReference>